<sequence length="204" mass="22754">MATLLPTKISQHANRRHVHHTRWGIGHETRPLTASHAQCPRVRPYMDEEWRRVRPRFLIRGPRGVGQARGRRAVPQSLSCTKMCRDSVAWMDLDPSTKTMHTDCGVACDDEQKKRRILEPTMVHVRGMDTHGAHFGCVGSEGGSGRCLACVTHHRFSSGHACLLIVILMNKVPVVSGALEDWRTALGWGRLLTCALAISRPDLA</sequence>
<dbReference type="EMBL" id="KZ678150">
    <property type="protein sequence ID" value="PSN60249.1"/>
    <property type="molecule type" value="Genomic_DNA"/>
</dbReference>
<name>A0A2T2N4D9_CORCC</name>
<proteinExistence type="predicted"/>
<organism evidence="1 2">
    <name type="scientific">Corynespora cassiicola Philippines</name>
    <dbReference type="NCBI Taxonomy" id="1448308"/>
    <lineage>
        <taxon>Eukaryota</taxon>
        <taxon>Fungi</taxon>
        <taxon>Dikarya</taxon>
        <taxon>Ascomycota</taxon>
        <taxon>Pezizomycotina</taxon>
        <taxon>Dothideomycetes</taxon>
        <taxon>Pleosporomycetidae</taxon>
        <taxon>Pleosporales</taxon>
        <taxon>Corynesporascaceae</taxon>
        <taxon>Corynespora</taxon>
    </lineage>
</organism>
<evidence type="ECO:0000313" key="1">
    <source>
        <dbReference type="EMBL" id="PSN60249.1"/>
    </source>
</evidence>
<gene>
    <name evidence="1" type="ORF">BS50DRAFT_212746</name>
</gene>
<dbReference type="AlphaFoldDB" id="A0A2T2N4D9"/>
<evidence type="ECO:0000313" key="2">
    <source>
        <dbReference type="Proteomes" id="UP000240883"/>
    </source>
</evidence>
<keyword evidence="2" id="KW-1185">Reference proteome</keyword>
<dbReference type="Proteomes" id="UP000240883">
    <property type="component" value="Unassembled WGS sequence"/>
</dbReference>
<protein>
    <submittedName>
        <fullName evidence="1">Uncharacterized protein</fullName>
    </submittedName>
</protein>
<reference evidence="1 2" key="1">
    <citation type="journal article" date="2018" name="Front. Microbiol.">
        <title>Genome-Wide Analysis of Corynespora cassiicola Leaf Fall Disease Putative Effectors.</title>
        <authorList>
            <person name="Lopez D."/>
            <person name="Ribeiro S."/>
            <person name="Label P."/>
            <person name="Fumanal B."/>
            <person name="Venisse J.S."/>
            <person name="Kohler A."/>
            <person name="de Oliveira R.R."/>
            <person name="Labutti K."/>
            <person name="Lipzen A."/>
            <person name="Lail K."/>
            <person name="Bauer D."/>
            <person name="Ohm R.A."/>
            <person name="Barry K.W."/>
            <person name="Spatafora J."/>
            <person name="Grigoriev I.V."/>
            <person name="Martin F.M."/>
            <person name="Pujade-Renaud V."/>
        </authorList>
    </citation>
    <scope>NUCLEOTIDE SEQUENCE [LARGE SCALE GENOMIC DNA]</scope>
    <source>
        <strain evidence="1 2">Philippines</strain>
    </source>
</reference>
<accession>A0A2T2N4D9</accession>